<sequence length="396" mass="45250">MGKPSHPLGNDGADALSLHSQHGVPSHSNLLDDDAPELQSDDLPPLYDDIAGGEPSSSAPLLGPDLTLPADPLSTDFISQFYRSPVDGVDTYITEILDKDPKLLENKVHEWAAKPPRVSVQIRGTHQRQVDRDGKKSRETVTDFDVSVDLTPFLFSDAANRLSWREVNTVDNITKTKRGTVFKCRAPGAKRGIELGLPEKPTLEEWCHRYCASSSGLKRFTLERRMTGFKHDKVEDLLEALVRRTNYHGRLSITFPVKEQYVHVYNECKTNVWRMNKWIRWFCYITFLWIFTWPYLFFRTKVFEVVSSDWPFSTTTEDLQTRYVTISEAQWYNMWGRAIHRAVLERRQCTLDQQDLATAEVPNPVWGNNNAGVDIIRAGIGAMNEINRTVGWGYDT</sequence>
<reference evidence="3" key="2">
    <citation type="submission" date="2023-05" db="EMBL/GenBank/DDBJ databases">
        <authorList>
            <consortium name="Lawrence Berkeley National Laboratory"/>
            <person name="Steindorff A."/>
            <person name="Hensen N."/>
            <person name="Bonometti L."/>
            <person name="Westerberg I."/>
            <person name="Brannstrom I.O."/>
            <person name="Guillou S."/>
            <person name="Cros-Aarteil S."/>
            <person name="Calhoun S."/>
            <person name="Haridas S."/>
            <person name="Kuo A."/>
            <person name="Mondo S."/>
            <person name="Pangilinan J."/>
            <person name="Riley R."/>
            <person name="Labutti K."/>
            <person name="Andreopoulos B."/>
            <person name="Lipzen A."/>
            <person name="Chen C."/>
            <person name="Yanf M."/>
            <person name="Daum C."/>
            <person name="Ng V."/>
            <person name="Clum A."/>
            <person name="Ohm R."/>
            <person name="Martin F."/>
            <person name="Silar P."/>
            <person name="Natvig D."/>
            <person name="Lalanne C."/>
            <person name="Gautier V."/>
            <person name="Ament-Velasquez S.L."/>
            <person name="Kruys A."/>
            <person name="Hutchinson M.I."/>
            <person name="Powell A.J."/>
            <person name="Barry K."/>
            <person name="Miller A.N."/>
            <person name="Grigoriev I.V."/>
            <person name="Debuchy R."/>
            <person name="Gladieux P."/>
            <person name="Thoren M.H."/>
            <person name="Johannesson H."/>
        </authorList>
    </citation>
    <scope>NUCLEOTIDE SEQUENCE</scope>
    <source>
        <strain evidence="3">PSN293</strain>
    </source>
</reference>
<keyword evidence="2" id="KW-0812">Transmembrane</keyword>
<feature type="transmembrane region" description="Helical" evidence="2">
    <location>
        <begin position="278"/>
        <end position="298"/>
    </location>
</feature>
<evidence type="ECO:0000256" key="1">
    <source>
        <dbReference type="SAM" id="MobiDB-lite"/>
    </source>
</evidence>
<reference evidence="3" key="1">
    <citation type="journal article" date="2023" name="Mol. Phylogenet. Evol.">
        <title>Genome-scale phylogeny and comparative genomics of the fungal order Sordariales.</title>
        <authorList>
            <person name="Hensen N."/>
            <person name="Bonometti L."/>
            <person name="Westerberg I."/>
            <person name="Brannstrom I.O."/>
            <person name="Guillou S."/>
            <person name="Cros-Aarteil S."/>
            <person name="Calhoun S."/>
            <person name="Haridas S."/>
            <person name="Kuo A."/>
            <person name="Mondo S."/>
            <person name="Pangilinan J."/>
            <person name="Riley R."/>
            <person name="LaButti K."/>
            <person name="Andreopoulos B."/>
            <person name="Lipzen A."/>
            <person name="Chen C."/>
            <person name="Yan M."/>
            <person name="Daum C."/>
            <person name="Ng V."/>
            <person name="Clum A."/>
            <person name="Steindorff A."/>
            <person name="Ohm R.A."/>
            <person name="Martin F."/>
            <person name="Silar P."/>
            <person name="Natvig D.O."/>
            <person name="Lalanne C."/>
            <person name="Gautier V."/>
            <person name="Ament-Velasquez S.L."/>
            <person name="Kruys A."/>
            <person name="Hutchinson M.I."/>
            <person name="Powell A.J."/>
            <person name="Barry K."/>
            <person name="Miller A.N."/>
            <person name="Grigoriev I.V."/>
            <person name="Debuchy R."/>
            <person name="Gladieux P."/>
            <person name="Hiltunen Thoren M."/>
            <person name="Johannesson H."/>
        </authorList>
    </citation>
    <scope>NUCLEOTIDE SEQUENCE</scope>
    <source>
        <strain evidence="3">PSN293</strain>
    </source>
</reference>
<keyword evidence="2" id="KW-0472">Membrane</keyword>
<proteinExistence type="predicted"/>
<name>A0AAN7BBD4_9PEZI</name>
<dbReference type="PANTHER" id="PTHR37848:SF1">
    <property type="entry name" value="SUN DOMAIN-CONTAINING PROTEIN"/>
    <property type="match status" value="1"/>
</dbReference>
<organism evidence="3 4">
    <name type="scientific">Rhypophila decipiens</name>
    <dbReference type="NCBI Taxonomy" id="261697"/>
    <lineage>
        <taxon>Eukaryota</taxon>
        <taxon>Fungi</taxon>
        <taxon>Dikarya</taxon>
        <taxon>Ascomycota</taxon>
        <taxon>Pezizomycotina</taxon>
        <taxon>Sordariomycetes</taxon>
        <taxon>Sordariomycetidae</taxon>
        <taxon>Sordariales</taxon>
        <taxon>Naviculisporaceae</taxon>
        <taxon>Rhypophila</taxon>
    </lineage>
</organism>
<gene>
    <name evidence="3" type="ORF">QBC37DRAFT_414695</name>
</gene>
<evidence type="ECO:0000256" key="2">
    <source>
        <dbReference type="SAM" id="Phobius"/>
    </source>
</evidence>
<dbReference type="Proteomes" id="UP001301769">
    <property type="component" value="Unassembled WGS sequence"/>
</dbReference>
<feature type="compositionally biased region" description="Acidic residues" evidence="1">
    <location>
        <begin position="31"/>
        <end position="40"/>
    </location>
</feature>
<dbReference type="AlphaFoldDB" id="A0AAN7BBD4"/>
<dbReference type="EMBL" id="MU858059">
    <property type="protein sequence ID" value="KAK4217539.1"/>
    <property type="molecule type" value="Genomic_DNA"/>
</dbReference>
<keyword evidence="2" id="KW-1133">Transmembrane helix</keyword>
<dbReference type="PANTHER" id="PTHR37848">
    <property type="entry name" value="EXPRESSED PROTEIN"/>
    <property type="match status" value="1"/>
</dbReference>
<feature type="region of interest" description="Disordered" evidence="1">
    <location>
        <begin position="1"/>
        <end position="65"/>
    </location>
</feature>
<evidence type="ECO:0000313" key="4">
    <source>
        <dbReference type="Proteomes" id="UP001301769"/>
    </source>
</evidence>
<keyword evidence="4" id="KW-1185">Reference proteome</keyword>
<comment type="caution">
    <text evidence="3">The sequence shown here is derived from an EMBL/GenBank/DDBJ whole genome shotgun (WGS) entry which is preliminary data.</text>
</comment>
<accession>A0AAN7BBD4</accession>
<protein>
    <submittedName>
        <fullName evidence="3">Abc transporter protein</fullName>
    </submittedName>
</protein>
<evidence type="ECO:0000313" key="3">
    <source>
        <dbReference type="EMBL" id="KAK4217539.1"/>
    </source>
</evidence>